<comment type="similarity">
    <text evidence="6">Belongs to the PINc/VapC protein family.</text>
</comment>
<dbReference type="GO" id="GO:0004540">
    <property type="term" value="F:RNA nuclease activity"/>
    <property type="evidence" value="ECO:0007669"/>
    <property type="project" value="InterPro"/>
</dbReference>
<feature type="binding site" evidence="6">
    <location>
        <position position="6"/>
    </location>
    <ligand>
        <name>Mg(2+)</name>
        <dbReference type="ChEBI" id="CHEBI:18420"/>
    </ligand>
</feature>
<keyword evidence="2 6" id="KW-0540">Nuclease</keyword>
<dbReference type="Gene3D" id="3.40.50.1010">
    <property type="entry name" value="5'-nuclease"/>
    <property type="match status" value="1"/>
</dbReference>
<reference evidence="8 9" key="1">
    <citation type="submission" date="2018-03" db="EMBL/GenBank/DDBJ databases">
        <title>Genomic Encyclopedia of Archaeal and Bacterial Type Strains, Phase II (KMG-II): from individual species to whole genera.</title>
        <authorList>
            <person name="Goeker M."/>
        </authorList>
    </citation>
    <scope>NUCLEOTIDE SEQUENCE [LARGE SCALE GENOMIC DNA]</scope>
    <source>
        <strain evidence="8 9">DSM 44889</strain>
    </source>
</reference>
<dbReference type="SUPFAM" id="SSF88723">
    <property type="entry name" value="PIN domain-like"/>
    <property type="match status" value="1"/>
</dbReference>
<dbReference type="EC" id="3.1.-.-" evidence="6"/>
<keyword evidence="1 6" id="KW-1277">Toxin-antitoxin system</keyword>
<gene>
    <name evidence="6" type="primary">vapC</name>
    <name evidence="8" type="ORF">BXY45_108114</name>
</gene>
<dbReference type="EMBL" id="QGDQ01000008">
    <property type="protein sequence ID" value="PWJ54207.1"/>
    <property type="molecule type" value="Genomic_DNA"/>
</dbReference>
<name>A0A316AVS2_9ACTN</name>
<dbReference type="CDD" id="cd09874">
    <property type="entry name" value="PIN_MT3492-like"/>
    <property type="match status" value="1"/>
</dbReference>
<protein>
    <recommendedName>
        <fullName evidence="6">Ribonuclease VapC</fullName>
        <shortName evidence="6">RNase VapC</shortName>
        <ecNumber evidence="6">3.1.-.-</ecNumber>
    </recommendedName>
    <alternativeName>
        <fullName evidence="6">Toxin VapC</fullName>
    </alternativeName>
</protein>
<keyword evidence="4 6" id="KW-0378">Hydrolase</keyword>
<keyword evidence="3 6" id="KW-0479">Metal-binding</keyword>
<dbReference type="InterPro" id="IPR002716">
    <property type="entry name" value="PIN_dom"/>
</dbReference>
<dbReference type="Proteomes" id="UP000245469">
    <property type="component" value="Unassembled WGS sequence"/>
</dbReference>
<dbReference type="GO" id="GO:0090729">
    <property type="term" value="F:toxin activity"/>
    <property type="evidence" value="ECO:0007669"/>
    <property type="project" value="UniProtKB-KW"/>
</dbReference>
<keyword evidence="5 6" id="KW-0460">Magnesium</keyword>
<evidence type="ECO:0000256" key="5">
    <source>
        <dbReference type="ARBA" id="ARBA00022842"/>
    </source>
</evidence>
<organism evidence="8 9">
    <name type="scientific">Quadrisphaera granulorum</name>
    <dbReference type="NCBI Taxonomy" id="317664"/>
    <lineage>
        <taxon>Bacteria</taxon>
        <taxon>Bacillati</taxon>
        <taxon>Actinomycetota</taxon>
        <taxon>Actinomycetes</taxon>
        <taxon>Kineosporiales</taxon>
        <taxon>Kineosporiaceae</taxon>
        <taxon>Quadrisphaera</taxon>
    </lineage>
</organism>
<evidence type="ECO:0000256" key="3">
    <source>
        <dbReference type="ARBA" id="ARBA00022723"/>
    </source>
</evidence>
<comment type="caution">
    <text evidence="8">The sequence shown here is derived from an EMBL/GenBank/DDBJ whole genome shotgun (WGS) entry which is preliminary data.</text>
</comment>
<feature type="domain" description="PIN" evidence="7">
    <location>
        <begin position="4"/>
        <end position="118"/>
    </location>
</feature>
<dbReference type="HAMAP" id="MF_00265">
    <property type="entry name" value="VapC_Nob1"/>
    <property type="match status" value="1"/>
</dbReference>
<evidence type="ECO:0000256" key="2">
    <source>
        <dbReference type="ARBA" id="ARBA00022722"/>
    </source>
</evidence>
<dbReference type="RefSeq" id="WP_109773887.1">
    <property type="nucleotide sequence ID" value="NZ_QGDQ01000008.1"/>
</dbReference>
<proteinExistence type="inferred from homology"/>
<dbReference type="AlphaFoldDB" id="A0A316AVS2"/>
<comment type="function">
    <text evidence="6">Toxic component of a toxin-antitoxin (TA) system. An RNase.</text>
</comment>
<feature type="binding site" evidence="6">
    <location>
        <position position="93"/>
    </location>
    <ligand>
        <name>Mg(2+)</name>
        <dbReference type="ChEBI" id="CHEBI:18420"/>
    </ligand>
</feature>
<keyword evidence="9" id="KW-1185">Reference proteome</keyword>
<dbReference type="InterPro" id="IPR022907">
    <property type="entry name" value="VapC_family"/>
</dbReference>
<dbReference type="GO" id="GO:0016787">
    <property type="term" value="F:hydrolase activity"/>
    <property type="evidence" value="ECO:0007669"/>
    <property type="project" value="UniProtKB-KW"/>
</dbReference>
<dbReference type="GO" id="GO:0000287">
    <property type="term" value="F:magnesium ion binding"/>
    <property type="evidence" value="ECO:0007669"/>
    <property type="project" value="UniProtKB-UniRule"/>
</dbReference>
<evidence type="ECO:0000313" key="9">
    <source>
        <dbReference type="Proteomes" id="UP000245469"/>
    </source>
</evidence>
<evidence type="ECO:0000313" key="8">
    <source>
        <dbReference type="EMBL" id="PWJ54207.1"/>
    </source>
</evidence>
<dbReference type="Pfam" id="PF01850">
    <property type="entry name" value="PIN"/>
    <property type="match status" value="1"/>
</dbReference>
<evidence type="ECO:0000256" key="4">
    <source>
        <dbReference type="ARBA" id="ARBA00022801"/>
    </source>
</evidence>
<evidence type="ECO:0000259" key="7">
    <source>
        <dbReference type="Pfam" id="PF01850"/>
    </source>
</evidence>
<dbReference type="OrthoDB" id="1525146at2"/>
<dbReference type="InterPro" id="IPR029060">
    <property type="entry name" value="PIN-like_dom_sf"/>
</dbReference>
<evidence type="ECO:0000256" key="6">
    <source>
        <dbReference type="HAMAP-Rule" id="MF_00265"/>
    </source>
</evidence>
<keyword evidence="6" id="KW-0800">Toxin</keyword>
<accession>A0A316AVS2</accession>
<evidence type="ECO:0000256" key="1">
    <source>
        <dbReference type="ARBA" id="ARBA00022649"/>
    </source>
</evidence>
<sequence>MSTYADTSALAKLLVAEAESSQLADHLNAVVSAGGSISSSSLAETELRRLAVRRGVEQTRVTALLQRVDLAEPDRALFTEAGLLPDASLRSLDALHLATALRLSADVVVAYDVRLLAAATRLGLPTLSPGWETP</sequence>
<comment type="cofactor">
    <cofactor evidence="6">
        <name>Mg(2+)</name>
        <dbReference type="ChEBI" id="CHEBI:18420"/>
    </cofactor>
</comment>